<evidence type="ECO:0000313" key="2">
    <source>
        <dbReference type="EMBL" id="GHH55829.1"/>
    </source>
</evidence>
<proteinExistence type="predicted"/>
<sequence length="167" mass="18309">MAAQPLTMLTPYLAMAGVGWLYYRRLRRHFGYQRWQPRRTWFRVALLGVVIVCLALVGWALPRLVPGMALGALAGVALGLLALRHTRVELRDGVPGYTPNPWIGGALSVLLLARLAWRWSQGELSGGLQQPAQASPLTLALATALVAYSLTQCIGLLRRMRALAAVR</sequence>
<feature type="transmembrane region" description="Helical" evidence="1">
    <location>
        <begin position="137"/>
        <end position="157"/>
    </location>
</feature>
<feature type="transmembrane region" description="Helical" evidence="1">
    <location>
        <begin position="67"/>
        <end position="85"/>
    </location>
</feature>
<dbReference type="EMBL" id="BNBA01000019">
    <property type="protein sequence ID" value="GHH55829.1"/>
    <property type="molecule type" value="Genomic_DNA"/>
</dbReference>
<reference evidence="2" key="2">
    <citation type="submission" date="2020-09" db="EMBL/GenBank/DDBJ databases">
        <authorList>
            <person name="Sun Q."/>
            <person name="Ohkuma M."/>
        </authorList>
    </citation>
    <scope>NUCLEOTIDE SEQUENCE</scope>
    <source>
        <strain evidence="2">JCM 13306</strain>
    </source>
</reference>
<protein>
    <recommendedName>
        <fullName evidence="4">DUF1453 domain-containing protein</fullName>
    </recommendedName>
</protein>
<keyword evidence="1" id="KW-1133">Transmembrane helix</keyword>
<evidence type="ECO:0008006" key="4">
    <source>
        <dbReference type="Google" id="ProtNLM"/>
    </source>
</evidence>
<dbReference type="InterPro" id="IPR058247">
    <property type="entry name" value="DUF1453"/>
</dbReference>
<dbReference type="RefSeq" id="WP_434029483.1">
    <property type="nucleotide sequence ID" value="NZ_BNBA01000019.1"/>
</dbReference>
<keyword evidence="1" id="KW-0812">Transmembrane</keyword>
<evidence type="ECO:0000256" key="1">
    <source>
        <dbReference type="SAM" id="Phobius"/>
    </source>
</evidence>
<feature type="transmembrane region" description="Helical" evidence="1">
    <location>
        <begin position="97"/>
        <end position="117"/>
    </location>
</feature>
<reference evidence="2" key="1">
    <citation type="journal article" date="2014" name="Int. J. Syst. Evol. Microbiol.">
        <title>Complete genome sequence of Corynebacterium casei LMG S-19264T (=DSM 44701T), isolated from a smear-ripened cheese.</title>
        <authorList>
            <consortium name="US DOE Joint Genome Institute (JGI-PGF)"/>
            <person name="Walter F."/>
            <person name="Albersmeier A."/>
            <person name="Kalinowski J."/>
            <person name="Ruckert C."/>
        </authorList>
    </citation>
    <scope>NUCLEOTIDE SEQUENCE</scope>
    <source>
        <strain evidence="2">JCM 13306</strain>
    </source>
</reference>
<feature type="transmembrane region" description="Helical" evidence="1">
    <location>
        <begin position="44"/>
        <end position="61"/>
    </location>
</feature>
<keyword evidence="1" id="KW-0472">Membrane</keyword>
<organism evidence="2 3">
    <name type="scientific">Xanthomonas boreopolis</name>
    <dbReference type="NCBI Taxonomy" id="86183"/>
    <lineage>
        <taxon>Bacteria</taxon>
        <taxon>Pseudomonadati</taxon>
        <taxon>Pseudomonadota</taxon>
        <taxon>Gammaproteobacteria</taxon>
        <taxon>Lysobacterales</taxon>
        <taxon>Lysobacteraceae</taxon>
        <taxon>Xanthomonas</taxon>
    </lineage>
</organism>
<dbReference type="AlphaFoldDB" id="A0A919F957"/>
<gene>
    <name evidence="2" type="ORF">GCM10009090_24690</name>
</gene>
<evidence type="ECO:0000313" key="3">
    <source>
        <dbReference type="Proteomes" id="UP000623958"/>
    </source>
</evidence>
<name>A0A919F957_9XANT</name>
<dbReference type="Pfam" id="PF07301">
    <property type="entry name" value="DUF1453"/>
    <property type="match status" value="1"/>
</dbReference>
<dbReference type="Proteomes" id="UP000623958">
    <property type="component" value="Unassembled WGS sequence"/>
</dbReference>
<accession>A0A919F957</accession>
<comment type="caution">
    <text evidence="2">The sequence shown here is derived from an EMBL/GenBank/DDBJ whole genome shotgun (WGS) entry which is preliminary data.</text>
</comment>
<keyword evidence="3" id="KW-1185">Reference proteome</keyword>
<feature type="transmembrane region" description="Helical" evidence="1">
    <location>
        <begin position="6"/>
        <end position="23"/>
    </location>
</feature>